<dbReference type="EMBL" id="VBPA01000313">
    <property type="protein sequence ID" value="TMQ69295.1"/>
    <property type="molecule type" value="Genomic_DNA"/>
</dbReference>
<comment type="caution">
    <text evidence="2">The sequence shown here is derived from an EMBL/GenBank/DDBJ whole genome shotgun (WGS) entry which is preliminary data.</text>
</comment>
<evidence type="ECO:0000313" key="2">
    <source>
        <dbReference type="EMBL" id="TMQ69295.1"/>
    </source>
</evidence>
<gene>
    <name evidence="2" type="ORF">E6K80_12195</name>
</gene>
<name>A0A538U060_UNCEI</name>
<evidence type="ECO:0000313" key="3">
    <source>
        <dbReference type="Proteomes" id="UP000319836"/>
    </source>
</evidence>
<evidence type="ECO:0000256" key="1">
    <source>
        <dbReference type="SAM" id="SignalP"/>
    </source>
</evidence>
<dbReference type="AlphaFoldDB" id="A0A538U060"/>
<sequence>MRTRCASPLAVVLAISTLVSFAACSKERHTPTAPAEPVVSIEDPSVVVQRFRTAWVTRDTSALDSCLAYTFGYGFACRDSAGQLFLDGGPDRDSTLLGAARLFRFGSASHPFATSIDVALDSLAITLDHHDPVHRSNAVCHADVTVRTSADTLRLGGHVAFALVRGDVFGITLPPDSTRWFLGACLEVAFHAAGSTKTGAAECDSLLTTTWSYALRRYLE</sequence>
<feature type="signal peptide" evidence="1">
    <location>
        <begin position="1"/>
        <end position="22"/>
    </location>
</feature>
<dbReference type="Proteomes" id="UP000319836">
    <property type="component" value="Unassembled WGS sequence"/>
</dbReference>
<feature type="chain" id="PRO_5022125745" evidence="1">
    <location>
        <begin position="23"/>
        <end position="220"/>
    </location>
</feature>
<proteinExistence type="predicted"/>
<protein>
    <submittedName>
        <fullName evidence="2">Uncharacterized protein</fullName>
    </submittedName>
</protein>
<reference evidence="2 3" key="1">
    <citation type="journal article" date="2019" name="Nat. Microbiol.">
        <title>Mediterranean grassland soil C-N compound turnover is dependent on rainfall and depth, and is mediated by genomically divergent microorganisms.</title>
        <authorList>
            <person name="Diamond S."/>
            <person name="Andeer P.F."/>
            <person name="Li Z."/>
            <person name="Crits-Christoph A."/>
            <person name="Burstein D."/>
            <person name="Anantharaman K."/>
            <person name="Lane K.R."/>
            <person name="Thomas B.C."/>
            <person name="Pan C."/>
            <person name="Northen T.R."/>
            <person name="Banfield J.F."/>
        </authorList>
    </citation>
    <scope>NUCLEOTIDE SEQUENCE [LARGE SCALE GENOMIC DNA]</scope>
    <source>
        <strain evidence="2">WS_10</strain>
    </source>
</reference>
<keyword evidence="1" id="KW-0732">Signal</keyword>
<organism evidence="2 3">
    <name type="scientific">Eiseniibacteriota bacterium</name>
    <dbReference type="NCBI Taxonomy" id="2212470"/>
    <lineage>
        <taxon>Bacteria</taxon>
        <taxon>Candidatus Eiseniibacteriota</taxon>
    </lineage>
</organism>
<accession>A0A538U060</accession>
<dbReference type="PROSITE" id="PS51257">
    <property type="entry name" value="PROKAR_LIPOPROTEIN"/>
    <property type="match status" value="1"/>
</dbReference>